<reference evidence="1" key="1">
    <citation type="submission" date="2017-07" db="EMBL/GenBank/DDBJ databases">
        <title>Taro Niue Genome Assembly and Annotation.</title>
        <authorList>
            <person name="Atibalentja N."/>
            <person name="Keating K."/>
            <person name="Fields C.J."/>
        </authorList>
    </citation>
    <scope>NUCLEOTIDE SEQUENCE</scope>
    <source>
        <strain evidence="1">Niue_2</strain>
        <tissue evidence="1">Leaf</tissue>
    </source>
</reference>
<evidence type="ECO:0000313" key="1">
    <source>
        <dbReference type="EMBL" id="MQM04423.1"/>
    </source>
</evidence>
<dbReference type="AlphaFoldDB" id="A0A843VZV5"/>
<accession>A0A843VZV5</accession>
<dbReference type="InterPro" id="IPR036514">
    <property type="entry name" value="SGNH_hydro_sf"/>
</dbReference>
<evidence type="ECO:0000313" key="2">
    <source>
        <dbReference type="Proteomes" id="UP000652761"/>
    </source>
</evidence>
<dbReference type="EMBL" id="NMUH01003213">
    <property type="protein sequence ID" value="MQM04423.1"/>
    <property type="molecule type" value="Genomic_DNA"/>
</dbReference>
<organism evidence="1 2">
    <name type="scientific">Colocasia esculenta</name>
    <name type="common">Wild taro</name>
    <name type="synonym">Arum esculentum</name>
    <dbReference type="NCBI Taxonomy" id="4460"/>
    <lineage>
        <taxon>Eukaryota</taxon>
        <taxon>Viridiplantae</taxon>
        <taxon>Streptophyta</taxon>
        <taxon>Embryophyta</taxon>
        <taxon>Tracheophyta</taxon>
        <taxon>Spermatophyta</taxon>
        <taxon>Magnoliopsida</taxon>
        <taxon>Liliopsida</taxon>
        <taxon>Araceae</taxon>
        <taxon>Aroideae</taxon>
        <taxon>Colocasieae</taxon>
        <taxon>Colocasia</taxon>
    </lineage>
</organism>
<protein>
    <submittedName>
        <fullName evidence="1">Uncharacterized protein</fullName>
    </submittedName>
</protein>
<name>A0A843VZV5_COLES</name>
<keyword evidence="2" id="KW-1185">Reference proteome</keyword>
<dbReference type="OrthoDB" id="1600564at2759"/>
<gene>
    <name evidence="1" type="ORF">Taro_037220</name>
</gene>
<dbReference type="Proteomes" id="UP000652761">
    <property type="component" value="Unassembled WGS sequence"/>
</dbReference>
<proteinExistence type="predicted"/>
<comment type="caution">
    <text evidence="1">The sequence shown here is derived from an EMBL/GenBank/DDBJ whole genome shotgun (WGS) entry which is preliminary data.</text>
</comment>
<sequence length="61" mass="7182">MTRETVLKGLNASFAEFHNQHLQKTLEDLKEYRPDITDIYADYYHAFLGILDRAEDYGTSR</sequence>
<dbReference type="Gene3D" id="3.40.50.1110">
    <property type="entry name" value="SGNH hydrolase"/>
    <property type="match status" value="1"/>
</dbReference>